<comment type="caution">
    <text evidence="6">The sequence shown here is derived from an EMBL/GenBank/DDBJ whole genome shotgun (WGS) entry which is preliminary data.</text>
</comment>
<protein>
    <recommendedName>
        <fullName evidence="2">WASH complex subunit 3</fullName>
    </recommendedName>
    <alternativeName>
        <fullName evidence="4">Coiled-coil domain-containing protein 53</fullName>
    </alternativeName>
</protein>
<comment type="similarity">
    <text evidence="1">Belongs to the CCDC53 family.</text>
</comment>
<evidence type="ECO:0000256" key="3">
    <source>
        <dbReference type="ARBA" id="ARBA00023054"/>
    </source>
</evidence>
<dbReference type="GO" id="GO:0030041">
    <property type="term" value="P:actin filament polymerization"/>
    <property type="evidence" value="ECO:0007669"/>
    <property type="project" value="TreeGrafter"/>
</dbReference>
<evidence type="ECO:0000313" key="7">
    <source>
        <dbReference type="Proteomes" id="UP000749559"/>
    </source>
</evidence>
<feature type="region of interest" description="Disordered" evidence="5">
    <location>
        <begin position="163"/>
        <end position="206"/>
    </location>
</feature>
<reference evidence="6" key="1">
    <citation type="submission" date="2022-03" db="EMBL/GenBank/DDBJ databases">
        <authorList>
            <person name="Martin C."/>
        </authorList>
    </citation>
    <scope>NUCLEOTIDE SEQUENCE</scope>
</reference>
<dbReference type="AlphaFoldDB" id="A0A8J1TA14"/>
<organism evidence="6 7">
    <name type="scientific">Owenia fusiformis</name>
    <name type="common">Polychaete worm</name>
    <dbReference type="NCBI Taxonomy" id="6347"/>
    <lineage>
        <taxon>Eukaryota</taxon>
        <taxon>Metazoa</taxon>
        <taxon>Spiralia</taxon>
        <taxon>Lophotrochozoa</taxon>
        <taxon>Annelida</taxon>
        <taxon>Polychaeta</taxon>
        <taxon>Sedentaria</taxon>
        <taxon>Canalipalpata</taxon>
        <taxon>Sabellida</taxon>
        <taxon>Oweniida</taxon>
        <taxon>Oweniidae</taxon>
        <taxon>Owenia</taxon>
    </lineage>
</organism>
<sequence length="206" mass="21931">MDEDGLPIVGTGIDLSKVGAINQKRTLAFLNHFITHTVRFLNRFSCVCEDKLEHLTVRIQRLETTMSVLEAKLSSIPGLENVTLANSGSSTQSAATPAAPAASATPAGEGPVAPPAAQAEETSTAPAAPEEPEQSSTPVSKDPRYQKYFKMVNMGVHEQAVKMKMKTEGVDPDLLDDPNAPAPPADDNSDSDFSNNDSDSDDDFSD</sequence>
<dbReference type="Proteomes" id="UP000749559">
    <property type="component" value="Unassembled WGS sequence"/>
</dbReference>
<dbReference type="FunFam" id="1.20.5.110:FF:000025">
    <property type="entry name" value="Putative WASH complex subunit CCDC53"/>
    <property type="match status" value="1"/>
</dbReference>
<evidence type="ECO:0000256" key="1">
    <source>
        <dbReference type="ARBA" id="ARBA00006290"/>
    </source>
</evidence>
<evidence type="ECO:0000313" key="6">
    <source>
        <dbReference type="EMBL" id="CAH1800206.1"/>
    </source>
</evidence>
<evidence type="ECO:0000256" key="2">
    <source>
        <dbReference type="ARBA" id="ARBA00013578"/>
    </source>
</evidence>
<evidence type="ECO:0000256" key="5">
    <source>
        <dbReference type="SAM" id="MobiDB-lite"/>
    </source>
</evidence>
<dbReference type="Gene3D" id="1.20.5.110">
    <property type="match status" value="1"/>
</dbReference>
<dbReference type="PANTHER" id="PTHR13015">
    <property type="entry name" value="PROTEIN AD-016-RELATED"/>
    <property type="match status" value="1"/>
</dbReference>
<dbReference type="OrthoDB" id="268027at2759"/>
<dbReference type="InterPro" id="IPR019309">
    <property type="entry name" value="WASHC3"/>
</dbReference>
<keyword evidence="3" id="KW-0175">Coiled coil</keyword>
<dbReference type="PANTHER" id="PTHR13015:SF0">
    <property type="entry name" value="WASH COMPLEX SUBUNIT 3"/>
    <property type="match status" value="1"/>
</dbReference>
<feature type="region of interest" description="Disordered" evidence="5">
    <location>
        <begin position="86"/>
        <end position="144"/>
    </location>
</feature>
<dbReference type="EMBL" id="CAIIXF020000011">
    <property type="protein sequence ID" value="CAH1800206.1"/>
    <property type="molecule type" value="Genomic_DNA"/>
</dbReference>
<keyword evidence="7" id="KW-1185">Reference proteome</keyword>
<proteinExistence type="inferred from homology"/>
<dbReference type="GO" id="GO:0006887">
    <property type="term" value="P:exocytosis"/>
    <property type="evidence" value="ECO:0007669"/>
    <property type="project" value="TreeGrafter"/>
</dbReference>
<name>A0A8J1TA14_OWEFU</name>
<feature type="compositionally biased region" description="Low complexity" evidence="5">
    <location>
        <begin position="89"/>
        <end position="138"/>
    </location>
</feature>
<dbReference type="GO" id="GO:0071203">
    <property type="term" value="C:WASH complex"/>
    <property type="evidence" value="ECO:0007669"/>
    <property type="project" value="InterPro"/>
</dbReference>
<gene>
    <name evidence="6" type="ORF">OFUS_LOCUS24128</name>
</gene>
<accession>A0A8J1TA14</accession>
<evidence type="ECO:0000256" key="4">
    <source>
        <dbReference type="ARBA" id="ARBA00030721"/>
    </source>
</evidence>
<dbReference type="Pfam" id="PF10152">
    <property type="entry name" value="CCDC53"/>
    <property type="match status" value="1"/>
</dbReference>